<dbReference type="Proteomes" id="UP000628086">
    <property type="component" value="Unassembled WGS sequence"/>
</dbReference>
<keyword evidence="3" id="KW-1185">Reference proteome</keyword>
<accession>A0ABR6V6S2</accession>
<gene>
    <name evidence="2" type="ORF">HU747_10685</name>
</gene>
<comment type="caution">
    <text evidence="2">The sequence shown here is derived from an EMBL/GenBank/DDBJ whole genome shotgun (WGS) entry which is preliminary data.</text>
</comment>
<organism evidence="2 3">
    <name type="scientific">Pseudomonas taiwanensis</name>
    <dbReference type="NCBI Taxonomy" id="470150"/>
    <lineage>
        <taxon>Bacteria</taxon>
        <taxon>Pseudomonadati</taxon>
        <taxon>Pseudomonadota</taxon>
        <taxon>Gammaproteobacteria</taxon>
        <taxon>Pseudomonadales</taxon>
        <taxon>Pseudomonadaceae</taxon>
        <taxon>Pseudomonas</taxon>
    </lineage>
</organism>
<sequence>MSSCVYLALVPLLVAPGTYAADDCWSVADAQARIARLESQMTARDPYTGKAQSEAKLAQYRQQIALERQFIQ</sequence>
<protein>
    <submittedName>
        <fullName evidence="2">Uncharacterized protein</fullName>
    </submittedName>
</protein>
<keyword evidence="1" id="KW-0732">Signal</keyword>
<feature type="signal peptide" evidence="1">
    <location>
        <begin position="1"/>
        <end position="20"/>
    </location>
</feature>
<reference evidence="2 3" key="1">
    <citation type="journal article" date="2020" name="Microorganisms">
        <title>Reliable Identification of Environmental Pseudomonas Isolates Using the rpoD Gene.</title>
        <authorList>
            <consortium name="The Broad Institute Genome Sequencing Platform"/>
            <person name="Girard L."/>
            <person name="Lood C."/>
            <person name="Rokni-Zadeh H."/>
            <person name="van Noort V."/>
            <person name="Lavigne R."/>
            <person name="De Mot R."/>
        </authorList>
    </citation>
    <scope>NUCLEOTIDE SEQUENCE [LARGE SCALE GENOMIC DNA]</scope>
    <source>
        <strain evidence="2 3">RW7P2</strain>
    </source>
</reference>
<evidence type="ECO:0000313" key="3">
    <source>
        <dbReference type="Proteomes" id="UP000628086"/>
    </source>
</evidence>
<feature type="chain" id="PRO_5046264489" evidence="1">
    <location>
        <begin position="21"/>
        <end position="72"/>
    </location>
</feature>
<evidence type="ECO:0000313" key="2">
    <source>
        <dbReference type="EMBL" id="MBC3476064.1"/>
    </source>
</evidence>
<evidence type="ECO:0000256" key="1">
    <source>
        <dbReference type="SAM" id="SignalP"/>
    </source>
</evidence>
<dbReference type="RefSeq" id="WP_023377969.1">
    <property type="nucleotide sequence ID" value="NZ_JABWRR010000004.1"/>
</dbReference>
<proteinExistence type="predicted"/>
<dbReference type="EMBL" id="JABWRS010000006">
    <property type="protein sequence ID" value="MBC3476064.1"/>
    <property type="molecule type" value="Genomic_DNA"/>
</dbReference>
<name>A0ABR6V6S2_9PSED</name>